<accession>A0A1C3P9X2</accession>
<evidence type="ECO:0000313" key="1">
    <source>
        <dbReference type="EMBL" id="SBW26606.1"/>
    </source>
</evidence>
<organism evidence="1 2">
    <name type="scientific">Candidatus Protofrankia californiensis</name>
    <dbReference type="NCBI Taxonomy" id="1839754"/>
    <lineage>
        <taxon>Bacteria</taxon>
        <taxon>Bacillati</taxon>
        <taxon>Actinomycetota</taxon>
        <taxon>Actinomycetes</taxon>
        <taxon>Frankiales</taxon>
        <taxon>Frankiaceae</taxon>
        <taxon>Protofrankia</taxon>
    </lineage>
</organism>
<proteinExistence type="predicted"/>
<evidence type="ECO:0000313" key="2">
    <source>
        <dbReference type="Proteomes" id="UP000199013"/>
    </source>
</evidence>
<keyword evidence="2" id="KW-1185">Reference proteome</keyword>
<reference evidence="2" key="1">
    <citation type="submission" date="2016-02" db="EMBL/GenBank/DDBJ databases">
        <authorList>
            <person name="Wibberg D."/>
        </authorList>
    </citation>
    <scope>NUCLEOTIDE SEQUENCE [LARGE SCALE GENOMIC DNA]</scope>
</reference>
<dbReference type="Proteomes" id="UP000199013">
    <property type="component" value="Unassembled WGS sequence"/>
</dbReference>
<name>A0A1C3P9X2_9ACTN</name>
<gene>
    <name evidence="1" type="ORF">FDG2_4982</name>
</gene>
<sequence>MSHPWSGTVFHEVFDGEARSGELLDPLLERLAPVAVPHPAGPCLGVLPSMRATVMAAVPSTLTG</sequence>
<dbReference type="AlphaFoldDB" id="A0A1C3P9X2"/>
<dbReference type="EMBL" id="FLUV01002101">
    <property type="protein sequence ID" value="SBW26606.1"/>
    <property type="molecule type" value="Genomic_DNA"/>
</dbReference>
<protein>
    <submittedName>
        <fullName evidence="1">Uncharacterized protein</fullName>
    </submittedName>
</protein>